<evidence type="ECO:0000313" key="5">
    <source>
        <dbReference type="EMBL" id="GGX96946.1"/>
    </source>
</evidence>
<dbReference type="AlphaFoldDB" id="A0A918U5X2"/>
<dbReference type="SUPFAM" id="SSF51905">
    <property type="entry name" value="FAD/NAD(P)-binding domain"/>
    <property type="match status" value="1"/>
</dbReference>
<dbReference type="GO" id="GO:0016709">
    <property type="term" value="F:oxidoreductase activity, acting on paired donors, with incorporation or reduction of molecular oxygen, NAD(P)H as one donor, and incorporation of one atom of oxygen"/>
    <property type="evidence" value="ECO:0007669"/>
    <property type="project" value="UniProtKB-ARBA"/>
</dbReference>
<evidence type="ECO:0000256" key="3">
    <source>
        <dbReference type="ARBA" id="ARBA00022827"/>
    </source>
</evidence>
<evidence type="ECO:0000313" key="6">
    <source>
        <dbReference type="Proteomes" id="UP000619244"/>
    </source>
</evidence>
<keyword evidence="2" id="KW-0285">Flavoprotein</keyword>
<reference evidence="5" key="1">
    <citation type="journal article" date="2014" name="Int. J. Syst. Evol. Microbiol.">
        <title>Complete genome sequence of Corynebacterium casei LMG S-19264T (=DSM 44701T), isolated from a smear-ripened cheese.</title>
        <authorList>
            <consortium name="US DOE Joint Genome Institute (JGI-PGF)"/>
            <person name="Walter F."/>
            <person name="Albersmeier A."/>
            <person name="Kalinowski J."/>
            <person name="Ruckert C."/>
        </authorList>
    </citation>
    <scope>NUCLEOTIDE SEQUENCE</scope>
    <source>
        <strain evidence="5">JCM 4790</strain>
    </source>
</reference>
<feature type="domain" description="FAD-binding" evidence="4">
    <location>
        <begin position="2"/>
        <end position="335"/>
    </location>
</feature>
<accession>A0A918U5X2</accession>
<gene>
    <name evidence="5" type="ORF">GCM10010358_58370</name>
</gene>
<organism evidence="5 6">
    <name type="scientific">Streptomyces minutiscleroticus</name>
    <dbReference type="NCBI Taxonomy" id="68238"/>
    <lineage>
        <taxon>Bacteria</taxon>
        <taxon>Bacillati</taxon>
        <taxon>Actinomycetota</taxon>
        <taxon>Actinomycetes</taxon>
        <taxon>Kitasatosporales</taxon>
        <taxon>Streptomycetaceae</taxon>
        <taxon>Streptomyces</taxon>
    </lineage>
</organism>
<dbReference type="InterPro" id="IPR002938">
    <property type="entry name" value="FAD-bd"/>
</dbReference>
<dbReference type="PANTHER" id="PTHR43004">
    <property type="entry name" value="TRK SYSTEM POTASSIUM UPTAKE PROTEIN"/>
    <property type="match status" value="1"/>
</dbReference>
<protein>
    <submittedName>
        <fullName evidence="5">FAD-dependent oxidoreductase</fullName>
    </submittedName>
</protein>
<dbReference type="RefSeq" id="WP_190193320.1">
    <property type="nucleotide sequence ID" value="NZ_BMVU01000037.1"/>
</dbReference>
<keyword evidence="3" id="KW-0274">FAD</keyword>
<comment type="cofactor">
    <cofactor evidence="1">
        <name>FAD</name>
        <dbReference type="ChEBI" id="CHEBI:57692"/>
    </cofactor>
</comment>
<dbReference type="EMBL" id="BMVU01000037">
    <property type="protein sequence ID" value="GGX96946.1"/>
    <property type="molecule type" value="Genomic_DNA"/>
</dbReference>
<dbReference type="PANTHER" id="PTHR43004:SF19">
    <property type="entry name" value="BINDING MONOOXYGENASE, PUTATIVE (JCVI)-RELATED"/>
    <property type="match status" value="1"/>
</dbReference>
<name>A0A918U5X2_9ACTN</name>
<dbReference type="NCBIfam" id="NF033145">
    <property type="entry name" value="rif_monoox"/>
    <property type="match status" value="1"/>
</dbReference>
<dbReference type="PRINTS" id="PR00420">
    <property type="entry name" value="RNGMNOXGNASE"/>
</dbReference>
<dbReference type="Proteomes" id="UP000619244">
    <property type="component" value="Unassembled WGS sequence"/>
</dbReference>
<keyword evidence="6" id="KW-1185">Reference proteome</keyword>
<dbReference type="Gene3D" id="3.30.70.2450">
    <property type="match status" value="1"/>
</dbReference>
<dbReference type="Pfam" id="PF01494">
    <property type="entry name" value="FAD_binding_3"/>
    <property type="match status" value="1"/>
</dbReference>
<proteinExistence type="predicted"/>
<evidence type="ECO:0000259" key="4">
    <source>
        <dbReference type="Pfam" id="PF01494"/>
    </source>
</evidence>
<reference evidence="5" key="2">
    <citation type="submission" date="2020-09" db="EMBL/GenBank/DDBJ databases">
        <authorList>
            <person name="Sun Q."/>
            <person name="Ohkuma M."/>
        </authorList>
    </citation>
    <scope>NUCLEOTIDE SEQUENCE</scope>
    <source>
        <strain evidence="5">JCM 4790</strain>
    </source>
</reference>
<sequence>MLDVIVVGGGPTGMMLAGELRLHGVRVLVLEKEARPVPYVRALGLHVRSIEVLDQRGLLDRFLAHGTRHPVGGFFAGLGKPSPSRLDTAHGYVLGIPQTITDRLLTEHAVELGAEVRRGCALVGLRQDAHGVSAGLADGTLLRSRYLVGCDGGRSTVRRLLGVGFPGEPTRVDTLLGEMEVAVPPQTLAAVVGEVRKTQLRFGVGSVGDGVYRVVVPAAGVAEDRTVPPTLEEFRQQLRVVAGTDFGVHSPRRLSRFGDATRLAERYRTGRVLLAGDAAHIHPPTGGQGLNLGIQDAFNLGWKLAAEVGGWAPRGLLDSYHAERHPVAADVLDNTRAQMELLSTEPGPRAVRRLVSELADFEDVNRYLVERITAIKVRYDFGEGHELLGRRMRDVKLERGRLYELMHGGRGLLLDRTGRLSAAGWADRVDHVVDTGEELPVPAALLRPDGHVAWVGEDQQELLGQLPRWFGAADS</sequence>
<evidence type="ECO:0000256" key="2">
    <source>
        <dbReference type="ARBA" id="ARBA00022630"/>
    </source>
</evidence>
<dbReference type="InterPro" id="IPR050641">
    <property type="entry name" value="RIFMO-like"/>
</dbReference>
<dbReference type="Gene3D" id="3.40.30.120">
    <property type="match status" value="1"/>
</dbReference>
<dbReference type="GO" id="GO:0071949">
    <property type="term" value="F:FAD binding"/>
    <property type="evidence" value="ECO:0007669"/>
    <property type="project" value="InterPro"/>
</dbReference>
<evidence type="ECO:0000256" key="1">
    <source>
        <dbReference type="ARBA" id="ARBA00001974"/>
    </source>
</evidence>
<dbReference type="Gene3D" id="3.50.50.60">
    <property type="entry name" value="FAD/NAD(P)-binding domain"/>
    <property type="match status" value="1"/>
</dbReference>
<dbReference type="InterPro" id="IPR036188">
    <property type="entry name" value="FAD/NAD-bd_sf"/>
</dbReference>
<dbReference type="Pfam" id="PF21274">
    <property type="entry name" value="Rng_hyd_C"/>
    <property type="match status" value="1"/>
</dbReference>
<comment type="caution">
    <text evidence="5">The sequence shown here is derived from an EMBL/GenBank/DDBJ whole genome shotgun (WGS) entry which is preliminary data.</text>
</comment>